<keyword evidence="3" id="KW-1185">Reference proteome</keyword>
<keyword evidence="1" id="KW-0175">Coiled coil</keyword>
<sequence length="161" mass="18729">MVLEDSDQEITGSFQYFMPPPTASFLFEEDSNDDVDPNTPLTHAQKELIEATNTKVDFVIIVVKDLSKKFRKGKMSIISDEKINLILTKEERKAQVVRHNELDDLKALNKTLDQLEAEKQNSVKIEPSKRTLFPEWTIDRMDKDTIKKVNPFWLEPNTSFW</sequence>
<feature type="coiled-coil region" evidence="1">
    <location>
        <begin position="98"/>
        <end position="125"/>
    </location>
</feature>
<reference evidence="2" key="1">
    <citation type="submission" date="2023-04" db="EMBL/GenBank/DDBJ databases">
        <authorList>
            <person name="Vijverberg K."/>
            <person name="Xiong W."/>
            <person name="Schranz E."/>
        </authorList>
    </citation>
    <scope>NUCLEOTIDE SEQUENCE</scope>
</reference>
<dbReference type="EMBL" id="OX465082">
    <property type="protein sequence ID" value="CAI9288794.1"/>
    <property type="molecule type" value="Genomic_DNA"/>
</dbReference>
<organism evidence="2 3">
    <name type="scientific">Lactuca saligna</name>
    <name type="common">Willowleaf lettuce</name>
    <dbReference type="NCBI Taxonomy" id="75948"/>
    <lineage>
        <taxon>Eukaryota</taxon>
        <taxon>Viridiplantae</taxon>
        <taxon>Streptophyta</taxon>
        <taxon>Embryophyta</taxon>
        <taxon>Tracheophyta</taxon>
        <taxon>Spermatophyta</taxon>
        <taxon>Magnoliopsida</taxon>
        <taxon>eudicotyledons</taxon>
        <taxon>Gunneridae</taxon>
        <taxon>Pentapetalae</taxon>
        <taxon>asterids</taxon>
        <taxon>campanulids</taxon>
        <taxon>Asterales</taxon>
        <taxon>Asteraceae</taxon>
        <taxon>Cichorioideae</taxon>
        <taxon>Cichorieae</taxon>
        <taxon>Lactucinae</taxon>
        <taxon>Lactuca</taxon>
    </lineage>
</organism>
<protein>
    <submittedName>
        <fullName evidence="2">Uncharacterized protein</fullName>
    </submittedName>
</protein>
<dbReference type="AlphaFoldDB" id="A0AA35ZA71"/>
<proteinExistence type="predicted"/>
<accession>A0AA35ZA71</accession>
<evidence type="ECO:0000256" key="1">
    <source>
        <dbReference type="SAM" id="Coils"/>
    </source>
</evidence>
<name>A0AA35ZA71_LACSI</name>
<evidence type="ECO:0000313" key="3">
    <source>
        <dbReference type="Proteomes" id="UP001177003"/>
    </source>
</evidence>
<gene>
    <name evidence="2" type="ORF">LSALG_LOCUS28065</name>
</gene>
<evidence type="ECO:0000313" key="2">
    <source>
        <dbReference type="EMBL" id="CAI9288794.1"/>
    </source>
</evidence>
<dbReference type="Proteomes" id="UP001177003">
    <property type="component" value="Chromosome 6"/>
</dbReference>